<evidence type="ECO:0000313" key="3">
    <source>
        <dbReference type="Proteomes" id="UP000243807"/>
    </source>
</evidence>
<reference evidence="2 3" key="1">
    <citation type="submission" date="2017-01" db="EMBL/GenBank/DDBJ databases">
        <title>Draft sequence of Acidihalobacter ferrooxidans strain DSM 14175 (strain V8).</title>
        <authorList>
            <person name="Khaleque H.N."/>
            <person name="Ramsay J.P."/>
            <person name="Murphy R.J.T."/>
            <person name="Kaksonen A.H."/>
            <person name="Boxall N.J."/>
            <person name="Watkin E.L.J."/>
        </authorList>
    </citation>
    <scope>NUCLEOTIDE SEQUENCE [LARGE SCALE GENOMIC DNA]</scope>
    <source>
        <strain evidence="2 3">V8</strain>
    </source>
</reference>
<accession>A0A1P8UJB6</accession>
<protein>
    <recommendedName>
        <fullName evidence="4">DUF3108 domain-containing protein</fullName>
    </recommendedName>
</protein>
<dbReference type="EMBL" id="CP019434">
    <property type="protein sequence ID" value="APZ43927.1"/>
    <property type="molecule type" value="Genomic_DNA"/>
</dbReference>
<dbReference type="Proteomes" id="UP000243807">
    <property type="component" value="Chromosome"/>
</dbReference>
<dbReference type="OrthoDB" id="6007799at2"/>
<gene>
    <name evidence="2" type="ORF">BW247_13195</name>
</gene>
<name>A0A1P8UJB6_9GAMM</name>
<sequence>MPTSTYKRLCRALCRAGIAALLLATPLAHADGAFGIPFFTAKYILHQYGIDAAESTISLQPDGTRIVYTQRTHAIGFLSLFFKQTIAERSLLAPDTTLPLPTQFTYDETGGGKNIHARILFDRKTLRATGTDRKGKPVNVAIEPDTVDFLSIQLAIIQAVAQHKKRLDFTVVQSADKLNHYHFAYAGTERIHTPMGTLDTVIVQRFRDHKKVRYDFYLAPALHYLPVKLTQTKMDNGSTLTLSIQSVHWNTPANATGNTK</sequence>
<dbReference type="STRING" id="1765967.BW247_13195"/>
<dbReference type="InterPro" id="IPR021457">
    <property type="entry name" value="DUF3108"/>
</dbReference>
<feature type="chain" id="PRO_5012253181" description="DUF3108 domain-containing protein" evidence="1">
    <location>
        <begin position="31"/>
        <end position="260"/>
    </location>
</feature>
<dbReference type="Pfam" id="PF11306">
    <property type="entry name" value="DUF3108"/>
    <property type="match status" value="1"/>
</dbReference>
<dbReference type="RefSeq" id="WP_076837551.1">
    <property type="nucleotide sequence ID" value="NZ_CP019434.1"/>
</dbReference>
<keyword evidence="1" id="KW-0732">Signal</keyword>
<dbReference type="AlphaFoldDB" id="A0A1P8UJB6"/>
<feature type="signal peptide" evidence="1">
    <location>
        <begin position="1"/>
        <end position="30"/>
    </location>
</feature>
<evidence type="ECO:0000313" key="2">
    <source>
        <dbReference type="EMBL" id="APZ43927.1"/>
    </source>
</evidence>
<dbReference type="KEGG" id="afy:BW247_13195"/>
<evidence type="ECO:0000256" key="1">
    <source>
        <dbReference type="SAM" id="SignalP"/>
    </source>
</evidence>
<keyword evidence="3" id="KW-1185">Reference proteome</keyword>
<proteinExistence type="predicted"/>
<organism evidence="2 3">
    <name type="scientific">Acidihalobacter ferrooxydans</name>
    <dbReference type="NCBI Taxonomy" id="1765967"/>
    <lineage>
        <taxon>Bacteria</taxon>
        <taxon>Pseudomonadati</taxon>
        <taxon>Pseudomonadota</taxon>
        <taxon>Gammaproteobacteria</taxon>
        <taxon>Chromatiales</taxon>
        <taxon>Ectothiorhodospiraceae</taxon>
        <taxon>Acidihalobacter</taxon>
    </lineage>
</organism>
<evidence type="ECO:0008006" key="4">
    <source>
        <dbReference type="Google" id="ProtNLM"/>
    </source>
</evidence>